<feature type="domain" description="ABC transporter" evidence="5">
    <location>
        <begin position="5"/>
        <end position="242"/>
    </location>
</feature>
<dbReference type="GO" id="GO:0016887">
    <property type="term" value="F:ATP hydrolysis activity"/>
    <property type="evidence" value="ECO:0007669"/>
    <property type="project" value="InterPro"/>
</dbReference>
<keyword evidence="1" id="KW-0813">Transport</keyword>
<keyword evidence="7" id="KW-1185">Reference proteome</keyword>
<reference evidence="6 7" key="1">
    <citation type="submission" date="2018-11" db="EMBL/GenBank/DDBJ databases">
        <title>Sequencing the genomes of 1000 actinobacteria strains.</title>
        <authorList>
            <person name="Klenk H.-P."/>
        </authorList>
    </citation>
    <scope>NUCLEOTIDE SEQUENCE [LARGE SCALE GENOMIC DNA]</scope>
    <source>
        <strain evidence="6 7">DSM 44254</strain>
    </source>
</reference>
<evidence type="ECO:0000313" key="7">
    <source>
        <dbReference type="Proteomes" id="UP000272400"/>
    </source>
</evidence>
<dbReference type="CDD" id="cd03216">
    <property type="entry name" value="ABC_Carb_Monos_I"/>
    <property type="match status" value="1"/>
</dbReference>
<dbReference type="GO" id="GO:0005524">
    <property type="term" value="F:ATP binding"/>
    <property type="evidence" value="ECO:0007669"/>
    <property type="project" value="UniProtKB-KW"/>
</dbReference>
<organism evidence="6 7">
    <name type="scientific">Actinocorallia herbida</name>
    <dbReference type="NCBI Taxonomy" id="58109"/>
    <lineage>
        <taxon>Bacteria</taxon>
        <taxon>Bacillati</taxon>
        <taxon>Actinomycetota</taxon>
        <taxon>Actinomycetes</taxon>
        <taxon>Streptosporangiales</taxon>
        <taxon>Thermomonosporaceae</taxon>
        <taxon>Actinocorallia</taxon>
    </lineage>
</organism>
<dbReference type="EMBL" id="RJKE01000001">
    <property type="protein sequence ID" value="ROO85781.1"/>
    <property type="molecule type" value="Genomic_DNA"/>
</dbReference>
<evidence type="ECO:0000256" key="1">
    <source>
        <dbReference type="ARBA" id="ARBA00022448"/>
    </source>
</evidence>
<dbReference type="OrthoDB" id="3651648at2"/>
<protein>
    <submittedName>
        <fullName evidence="6">Monosaccharide ABC transporter ATP-binding protein (CUT2 family)</fullName>
    </submittedName>
</protein>
<dbReference type="Pfam" id="PF00005">
    <property type="entry name" value="ABC_tran"/>
    <property type="match status" value="2"/>
</dbReference>
<dbReference type="SMART" id="SM00382">
    <property type="entry name" value="AAA"/>
    <property type="match status" value="2"/>
</dbReference>
<proteinExistence type="predicted"/>
<evidence type="ECO:0000256" key="4">
    <source>
        <dbReference type="ARBA" id="ARBA00022840"/>
    </source>
</evidence>
<gene>
    <name evidence="6" type="ORF">EDD29_3330</name>
</gene>
<feature type="domain" description="ABC transporter" evidence="5">
    <location>
        <begin position="251"/>
        <end position="491"/>
    </location>
</feature>
<dbReference type="CDD" id="cd03215">
    <property type="entry name" value="ABC_Carb_Monos_II"/>
    <property type="match status" value="1"/>
</dbReference>
<dbReference type="PROSITE" id="PS50893">
    <property type="entry name" value="ABC_TRANSPORTER_2"/>
    <property type="match status" value="2"/>
</dbReference>
<dbReference type="PANTHER" id="PTHR43790">
    <property type="entry name" value="CARBOHYDRATE TRANSPORT ATP-BINDING PROTEIN MG119-RELATED"/>
    <property type="match status" value="1"/>
</dbReference>
<name>A0A3N1CWW4_9ACTN</name>
<keyword evidence="2" id="KW-0677">Repeat</keyword>
<evidence type="ECO:0000256" key="3">
    <source>
        <dbReference type="ARBA" id="ARBA00022741"/>
    </source>
</evidence>
<accession>A0A3N1CWW4</accession>
<evidence type="ECO:0000256" key="2">
    <source>
        <dbReference type="ARBA" id="ARBA00022737"/>
    </source>
</evidence>
<dbReference type="InterPro" id="IPR027417">
    <property type="entry name" value="P-loop_NTPase"/>
</dbReference>
<sequence length="496" mass="50438">MSPVVAVSGLTKRYGGTTVLHDVGLELAAGEIVGLVGTNGAGKSTLIKILSGAVAPTGGEIRVAGARVVLRDPLAAKAAGIQTVHQDIDAGIVPGASVAENLTLDGLATGGRFVTGRGTRARARRIAEAAGFDAPLDAPAESLPPGPRQHLVIARALHRRPRLLILDEPTSSLARAEADALLDLVRGLAADGVAVLYVTHRLAEVGALCDRAVVLRDGEIGAVFPAPFDPAVLVSAMLGARFAPAAREAPVVGGPVLEATGIRALPEGTPFDLTVREGEVVGVTGLVGAGKTELLEQLFGARPLLSGVLTLDGRGHLPRDPAAAVDAGVALVAEEREAQAVVPGWSVRAHVGLPRRAARFGVLSGAAEARAAVRTIAAFGVTPADPAADFATLSGGNQQKALVGRWFDGASRLLLLDEPFRGVDVGARAEIARRVRAGAATVGVLVASADPHEVLQLADRIVVLRDGGVAGELPAAEAAPERLAALLAGAAEGEKE</sequence>
<dbReference type="PANTHER" id="PTHR43790:SF9">
    <property type="entry name" value="GALACTOFURANOSE TRANSPORTER ATP-BINDING PROTEIN YTFR"/>
    <property type="match status" value="1"/>
</dbReference>
<dbReference type="SUPFAM" id="SSF52540">
    <property type="entry name" value="P-loop containing nucleoside triphosphate hydrolases"/>
    <property type="match status" value="2"/>
</dbReference>
<dbReference type="InterPro" id="IPR050107">
    <property type="entry name" value="ABC_carbohydrate_import_ATPase"/>
</dbReference>
<keyword evidence="4 6" id="KW-0067">ATP-binding</keyword>
<dbReference type="PROSITE" id="PS00211">
    <property type="entry name" value="ABC_TRANSPORTER_1"/>
    <property type="match status" value="1"/>
</dbReference>
<dbReference type="Proteomes" id="UP000272400">
    <property type="component" value="Unassembled WGS sequence"/>
</dbReference>
<dbReference type="Gene3D" id="3.40.50.300">
    <property type="entry name" value="P-loop containing nucleotide triphosphate hydrolases"/>
    <property type="match status" value="2"/>
</dbReference>
<dbReference type="RefSeq" id="WP_123665244.1">
    <property type="nucleotide sequence ID" value="NZ_RJKE01000001.1"/>
</dbReference>
<dbReference type="InterPro" id="IPR003439">
    <property type="entry name" value="ABC_transporter-like_ATP-bd"/>
</dbReference>
<evidence type="ECO:0000313" key="6">
    <source>
        <dbReference type="EMBL" id="ROO85781.1"/>
    </source>
</evidence>
<keyword evidence="3" id="KW-0547">Nucleotide-binding</keyword>
<evidence type="ECO:0000259" key="5">
    <source>
        <dbReference type="PROSITE" id="PS50893"/>
    </source>
</evidence>
<comment type="caution">
    <text evidence="6">The sequence shown here is derived from an EMBL/GenBank/DDBJ whole genome shotgun (WGS) entry which is preliminary data.</text>
</comment>
<dbReference type="InterPro" id="IPR017871">
    <property type="entry name" value="ABC_transporter-like_CS"/>
</dbReference>
<dbReference type="InterPro" id="IPR003593">
    <property type="entry name" value="AAA+_ATPase"/>
</dbReference>
<dbReference type="AlphaFoldDB" id="A0A3N1CWW4"/>